<dbReference type="EMBL" id="UINC01001494">
    <property type="protein sequence ID" value="SUZ82134.1"/>
    <property type="molecule type" value="Genomic_DNA"/>
</dbReference>
<protein>
    <recommendedName>
        <fullName evidence="2">Molybdopterin synthase sulfur carrier subunit</fullName>
    </recommendedName>
</protein>
<name>A0A381QT41_9ZZZZ</name>
<evidence type="ECO:0008006" key="2">
    <source>
        <dbReference type="Google" id="ProtNLM"/>
    </source>
</evidence>
<proteinExistence type="predicted"/>
<dbReference type="AlphaFoldDB" id="A0A381QT41"/>
<dbReference type="CDD" id="cd00754">
    <property type="entry name" value="Ubl_MoaD"/>
    <property type="match status" value="1"/>
</dbReference>
<sequence>MSVPVRTLFFAAYRDRLGVSELSIDLPSGSTVADLVNELRGRGAPFDILPEKPAVAINQIYSFLDEPLTTGDEV</sequence>
<organism evidence="1">
    <name type="scientific">marine metagenome</name>
    <dbReference type="NCBI Taxonomy" id="408172"/>
    <lineage>
        <taxon>unclassified sequences</taxon>
        <taxon>metagenomes</taxon>
        <taxon>ecological metagenomes</taxon>
    </lineage>
</organism>
<reference evidence="1" key="1">
    <citation type="submission" date="2018-05" db="EMBL/GenBank/DDBJ databases">
        <authorList>
            <person name="Lanie J.A."/>
            <person name="Ng W.-L."/>
            <person name="Kazmierczak K.M."/>
            <person name="Andrzejewski T.M."/>
            <person name="Davidsen T.M."/>
            <person name="Wayne K.J."/>
            <person name="Tettelin H."/>
            <person name="Glass J.I."/>
            <person name="Rusch D."/>
            <person name="Podicherti R."/>
            <person name="Tsui H.-C.T."/>
            <person name="Winkler M.E."/>
        </authorList>
    </citation>
    <scope>NUCLEOTIDE SEQUENCE</scope>
</reference>
<dbReference type="InterPro" id="IPR012675">
    <property type="entry name" value="Beta-grasp_dom_sf"/>
</dbReference>
<dbReference type="InterPro" id="IPR003749">
    <property type="entry name" value="ThiS/MoaD-like"/>
</dbReference>
<evidence type="ECO:0000313" key="1">
    <source>
        <dbReference type="EMBL" id="SUZ82134.1"/>
    </source>
</evidence>
<dbReference type="Gene3D" id="3.10.20.30">
    <property type="match status" value="1"/>
</dbReference>
<feature type="non-terminal residue" evidence="1">
    <location>
        <position position="74"/>
    </location>
</feature>
<dbReference type="InterPro" id="IPR016155">
    <property type="entry name" value="Mopterin_synth/thiamin_S_b"/>
</dbReference>
<gene>
    <name evidence="1" type="ORF">METZ01_LOCUS34988</name>
</gene>
<accession>A0A381QT41</accession>
<dbReference type="Pfam" id="PF02597">
    <property type="entry name" value="ThiS"/>
    <property type="match status" value="1"/>
</dbReference>
<dbReference type="SUPFAM" id="SSF54285">
    <property type="entry name" value="MoaD/ThiS"/>
    <property type="match status" value="1"/>
</dbReference>